<evidence type="ECO:0000313" key="3">
    <source>
        <dbReference type="Proteomes" id="UP001166286"/>
    </source>
</evidence>
<sequence length="402" mass="45276">MFELYQGLKAVSALALIYNKLHGARISLQIANRRINDWKWSQSIYDIFEYESMVESIDQCSREEAFACTVACESGTIDLDPKSLSAVMAISSGNSLYVADRLLLDPWKDSSPVPVERIVGNVGRPGIVMMIAPDQPRIRKLDEGTWHLINHAEFDGASDDTFQELTLHLSISDWQQAVDINSVGSRDTEICFVNGIVGLHDHGEWVADLDILGMSQREDWRLLSSVTCYCNVSSTKIISFPWSLSCIDKWEELIECPANASIIRARDNWQARLALAVLSVQLGHTTYIIPPNLCWKCCIRQHAVLPANPFQCFGEDGNTSDPNMNEEPRSEICSSDGDSSRKIQEDWQSDDMESDCEPLNKDGRDEEENDEEPLACFGHRENMSHTMAQGVSKSRLCDVYIW</sequence>
<dbReference type="Proteomes" id="UP001166286">
    <property type="component" value="Unassembled WGS sequence"/>
</dbReference>
<dbReference type="EMBL" id="JAFEKC020000014">
    <property type="protein sequence ID" value="KAK0510804.1"/>
    <property type="molecule type" value="Genomic_DNA"/>
</dbReference>
<evidence type="ECO:0000256" key="1">
    <source>
        <dbReference type="SAM" id="MobiDB-lite"/>
    </source>
</evidence>
<accession>A0AA39QYU2</accession>
<feature type="compositionally biased region" description="Acidic residues" evidence="1">
    <location>
        <begin position="347"/>
        <end position="356"/>
    </location>
</feature>
<name>A0AA39QYU2_9LECA</name>
<protein>
    <submittedName>
        <fullName evidence="2">Uncharacterized protein</fullName>
    </submittedName>
</protein>
<proteinExistence type="predicted"/>
<gene>
    <name evidence="2" type="ORF">JMJ35_006356</name>
</gene>
<keyword evidence="3" id="KW-1185">Reference proteome</keyword>
<organism evidence="2 3">
    <name type="scientific">Cladonia borealis</name>
    <dbReference type="NCBI Taxonomy" id="184061"/>
    <lineage>
        <taxon>Eukaryota</taxon>
        <taxon>Fungi</taxon>
        <taxon>Dikarya</taxon>
        <taxon>Ascomycota</taxon>
        <taxon>Pezizomycotina</taxon>
        <taxon>Lecanoromycetes</taxon>
        <taxon>OSLEUM clade</taxon>
        <taxon>Lecanoromycetidae</taxon>
        <taxon>Lecanorales</taxon>
        <taxon>Lecanorineae</taxon>
        <taxon>Cladoniaceae</taxon>
        <taxon>Cladonia</taxon>
    </lineage>
</organism>
<evidence type="ECO:0000313" key="2">
    <source>
        <dbReference type="EMBL" id="KAK0510804.1"/>
    </source>
</evidence>
<dbReference type="AlphaFoldDB" id="A0AA39QYU2"/>
<comment type="caution">
    <text evidence="2">The sequence shown here is derived from an EMBL/GenBank/DDBJ whole genome shotgun (WGS) entry which is preliminary data.</text>
</comment>
<feature type="region of interest" description="Disordered" evidence="1">
    <location>
        <begin position="318"/>
        <end position="373"/>
    </location>
</feature>
<reference evidence="2" key="1">
    <citation type="submission" date="2023-03" db="EMBL/GenBank/DDBJ databases">
        <title>Complete genome of Cladonia borealis.</title>
        <authorList>
            <person name="Park H."/>
        </authorList>
    </citation>
    <scope>NUCLEOTIDE SEQUENCE</scope>
    <source>
        <strain evidence="2">ANT050790</strain>
    </source>
</reference>